<evidence type="ECO:0000313" key="9">
    <source>
        <dbReference type="EnsemblMetazoa" id="HelroP194939"/>
    </source>
</evidence>
<comment type="similarity">
    <text evidence="2">Belongs to the PA-phosphatase related phosphoesterase family.</text>
</comment>
<keyword evidence="4 6" id="KW-1133">Transmembrane helix</keyword>
<dbReference type="KEGG" id="hro:HELRODRAFT_194939"/>
<dbReference type="Pfam" id="PF01569">
    <property type="entry name" value="PAP2"/>
    <property type="match status" value="1"/>
</dbReference>
<dbReference type="AlphaFoldDB" id="T1FWL4"/>
<dbReference type="GO" id="GO:0046839">
    <property type="term" value="P:phospholipid dephosphorylation"/>
    <property type="evidence" value="ECO:0000318"/>
    <property type="project" value="GO_Central"/>
</dbReference>
<dbReference type="GO" id="GO:0008195">
    <property type="term" value="F:phosphatidate phosphatase activity"/>
    <property type="evidence" value="ECO:0000318"/>
    <property type="project" value="GO_Central"/>
</dbReference>
<evidence type="ECO:0000256" key="6">
    <source>
        <dbReference type="SAM" id="Phobius"/>
    </source>
</evidence>
<feature type="domain" description="Phosphatidic acid phosphatase type 2/haloperoxidase" evidence="7">
    <location>
        <begin position="112"/>
        <end position="262"/>
    </location>
</feature>
<dbReference type="InParanoid" id="T1FWL4"/>
<comment type="subcellular location">
    <subcellularLocation>
        <location evidence="1">Membrane</location>
        <topology evidence="1">Multi-pass membrane protein</topology>
    </subcellularLocation>
</comment>
<evidence type="ECO:0000256" key="2">
    <source>
        <dbReference type="ARBA" id="ARBA00008816"/>
    </source>
</evidence>
<dbReference type="GO" id="GO:0007165">
    <property type="term" value="P:signal transduction"/>
    <property type="evidence" value="ECO:0000318"/>
    <property type="project" value="GO_Central"/>
</dbReference>
<reference evidence="10" key="1">
    <citation type="submission" date="2012-12" db="EMBL/GenBank/DDBJ databases">
        <authorList>
            <person name="Hellsten U."/>
            <person name="Grimwood J."/>
            <person name="Chapman J.A."/>
            <person name="Shapiro H."/>
            <person name="Aerts A."/>
            <person name="Otillar R.P."/>
            <person name="Terry A.Y."/>
            <person name="Boore J.L."/>
            <person name="Simakov O."/>
            <person name="Marletaz F."/>
            <person name="Cho S.-J."/>
            <person name="Edsinger-Gonzales E."/>
            <person name="Havlak P."/>
            <person name="Kuo D.-H."/>
            <person name="Larsson T."/>
            <person name="Lv J."/>
            <person name="Arendt D."/>
            <person name="Savage R."/>
            <person name="Osoegawa K."/>
            <person name="de Jong P."/>
            <person name="Lindberg D.R."/>
            <person name="Seaver E.C."/>
            <person name="Weisblat D.A."/>
            <person name="Putnam N.H."/>
            <person name="Grigoriev I.V."/>
            <person name="Rokhsar D.S."/>
        </authorList>
    </citation>
    <scope>NUCLEOTIDE SEQUENCE</scope>
</reference>
<dbReference type="PANTHER" id="PTHR10165">
    <property type="entry name" value="LIPID PHOSPHATE PHOSPHATASE"/>
    <property type="match status" value="1"/>
</dbReference>
<name>T1FWL4_HELRO</name>
<feature type="transmembrane region" description="Helical" evidence="6">
    <location>
        <begin position="103"/>
        <end position="128"/>
    </location>
</feature>
<dbReference type="EMBL" id="KB095880">
    <property type="protein sequence ID" value="ESO10394.1"/>
    <property type="molecule type" value="Genomic_DNA"/>
</dbReference>
<dbReference type="InterPro" id="IPR000326">
    <property type="entry name" value="PAP2/HPO"/>
</dbReference>
<feature type="transmembrane region" description="Helical" evidence="6">
    <location>
        <begin position="184"/>
        <end position="203"/>
    </location>
</feature>
<dbReference type="SUPFAM" id="SSF48317">
    <property type="entry name" value="Acid phosphatase/Vanadium-dependent haloperoxidase"/>
    <property type="match status" value="1"/>
</dbReference>
<dbReference type="EnsemblMetazoa" id="HelroT194939">
    <property type="protein sequence ID" value="HelroP194939"/>
    <property type="gene ID" value="HelroG194939"/>
</dbReference>
<reference evidence="8 10" key="2">
    <citation type="journal article" date="2013" name="Nature">
        <title>Insights into bilaterian evolution from three spiralian genomes.</title>
        <authorList>
            <person name="Simakov O."/>
            <person name="Marletaz F."/>
            <person name="Cho S.J."/>
            <person name="Edsinger-Gonzales E."/>
            <person name="Havlak P."/>
            <person name="Hellsten U."/>
            <person name="Kuo D.H."/>
            <person name="Larsson T."/>
            <person name="Lv J."/>
            <person name="Arendt D."/>
            <person name="Savage R."/>
            <person name="Osoegawa K."/>
            <person name="de Jong P."/>
            <person name="Grimwood J."/>
            <person name="Chapman J.A."/>
            <person name="Shapiro H."/>
            <person name="Aerts A."/>
            <person name="Otillar R.P."/>
            <person name="Terry A.Y."/>
            <person name="Boore J.L."/>
            <person name="Grigoriev I.V."/>
            <person name="Lindberg D.R."/>
            <person name="Seaver E.C."/>
            <person name="Weisblat D.A."/>
            <person name="Putnam N.H."/>
            <person name="Rokhsar D.S."/>
        </authorList>
    </citation>
    <scope>NUCLEOTIDE SEQUENCE</scope>
</reference>
<feature type="transmembrane region" description="Helical" evidence="6">
    <location>
        <begin position="215"/>
        <end position="232"/>
    </location>
</feature>
<dbReference type="InterPro" id="IPR043216">
    <property type="entry name" value="PAP-like"/>
</dbReference>
<reference evidence="9" key="3">
    <citation type="submission" date="2015-06" db="UniProtKB">
        <authorList>
            <consortium name="EnsemblMetazoa"/>
        </authorList>
    </citation>
    <scope>IDENTIFICATION</scope>
</reference>
<evidence type="ECO:0000256" key="1">
    <source>
        <dbReference type="ARBA" id="ARBA00004141"/>
    </source>
</evidence>
<evidence type="ECO:0000256" key="5">
    <source>
        <dbReference type="ARBA" id="ARBA00023136"/>
    </source>
</evidence>
<evidence type="ECO:0000313" key="10">
    <source>
        <dbReference type="Proteomes" id="UP000015101"/>
    </source>
</evidence>
<dbReference type="GO" id="GO:0005886">
    <property type="term" value="C:plasma membrane"/>
    <property type="evidence" value="ECO:0000318"/>
    <property type="project" value="GO_Central"/>
</dbReference>
<evidence type="ECO:0000259" key="7">
    <source>
        <dbReference type="SMART" id="SM00014"/>
    </source>
</evidence>
<gene>
    <name evidence="9" type="primary">20213209</name>
    <name evidence="8" type="ORF">HELRODRAFT_194939</name>
</gene>
<feature type="transmembrane region" description="Helical" evidence="6">
    <location>
        <begin position="61"/>
        <end position="83"/>
    </location>
</feature>
<dbReference type="GO" id="GO:0006644">
    <property type="term" value="P:phospholipid metabolic process"/>
    <property type="evidence" value="ECO:0000318"/>
    <property type="project" value="GO_Central"/>
</dbReference>
<protein>
    <recommendedName>
        <fullName evidence="7">Phosphatidic acid phosphatase type 2/haloperoxidase domain-containing protein</fullName>
    </recommendedName>
</protein>
<dbReference type="HOGENOM" id="CLU_021458_3_1_1"/>
<keyword evidence="10" id="KW-1185">Reference proteome</keyword>
<dbReference type="CDD" id="cd03384">
    <property type="entry name" value="PAP2_wunen"/>
    <property type="match status" value="1"/>
</dbReference>
<dbReference type="PANTHER" id="PTHR10165:SF103">
    <property type="entry name" value="PHOSPHOLIPID PHOSPHATASE HOMOLOG 1.2 HOMOLOG"/>
    <property type="match status" value="1"/>
</dbReference>
<dbReference type="FunFam" id="1.20.144.10:FF:000076">
    <property type="entry name" value="Uncharacterized protein"/>
    <property type="match status" value="1"/>
</dbReference>
<dbReference type="OMA" id="FCVSNFF"/>
<dbReference type="OrthoDB" id="8907274at2759"/>
<evidence type="ECO:0000256" key="4">
    <source>
        <dbReference type="ARBA" id="ARBA00022989"/>
    </source>
</evidence>
<feature type="transmembrane region" description="Helical" evidence="6">
    <location>
        <begin position="247"/>
        <end position="267"/>
    </location>
</feature>
<dbReference type="eggNOG" id="KOG3030">
    <property type="taxonomic scope" value="Eukaryota"/>
</dbReference>
<dbReference type="SMART" id="SM00014">
    <property type="entry name" value="acidPPc"/>
    <property type="match status" value="1"/>
</dbReference>
<sequence length="308" mass="35170">MAAKLLKKYFLKVTLDVLACTLAFSPCLALYALNKPFRRGFFCNDESLKHPYKDSTVDGTMMIVLAISLGFVMIFLCELLIYYHKKEKQELRQHIPANQHLPYFLMCVYRYFGMYMFGIIIQMTVTVIGKYSIGRLRPHFLSLCNPDYSQLNCTVPGLISDIYVYVESYTCVDEKSRNAVDSRLSFPSGHSSFSTFVAVYLAIYLQARFTWRGAALLKHLCQAALIYGAYYVCLSRVSDNKHHPTDVLAGAFIGCFIAALLQQHIFVTQQQMKTFHRPFRTSSNNKLVRDDVSIEEAQLLSINNSEVS</sequence>
<dbReference type="EMBL" id="AMQM01008925">
    <property type="status" value="NOT_ANNOTATED_CDS"/>
    <property type="molecule type" value="Genomic_DNA"/>
</dbReference>
<proteinExistence type="inferred from homology"/>
<dbReference type="CTD" id="20213209"/>
<dbReference type="FunCoup" id="T1FWL4">
    <property type="interactions" value="237"/>
</dbReference>
<dbReference type="GeneID" id="20213209"/>
<keyword evidence="3 6" id="KW-0812">Transmembrane</keyword>
<organism evidence="9 10">
    <name type="scientific">Helobdella robusta</name>
    <name type="common">Californian leech</name>
    <dbReference type="NCBI Taxonomy" id="6412"/>
    <lineage>
        <taxon>Eukaryota</taxon>
        <taxon>Metazoa</taxon>
        <taxon>Spiralia</taxon>
        <taxon>Lophotrochozoa</taxon>
        <taxon>Annelida</taxon>
        <taxon>Clitellata</taxon>
        <taxon>Hirudinea</taxon>
        <taxon>Rhynchobdellida</taxon>
        <taxon>Glossiphoniidae</taxon>
        <taxon>Helobdella</taxon>
    </lineage>
</organism>
<dbReference type="Proteomes" id="UP000015101">
    <property type="component" value="Unassembled WGS sequence"/>
</dbReference>
<evidence type="ECO:0000313" key="8">
    <source>
        <dbReference type="EMBL" id="ESO10394.1"/>
    </source>
</evidence>
<accession>T1FWL4</accession>
<dbReference type="Gene3D" id="1.20.144.10">
    <property type="entry name" value="Phosphatidic acid phosphatase type 2/haloperoxidase"/>
    <property type="match status" value="1"/>
</dbReference>
<dbReference type="STRING" id="6412.T1FWL4"/>
<keyword evidence="5 6" id="KW-0472">Membrane</keyword>
<dbReference type="InterPro" id="IPR036938">
    <property type="entry name" value="PAP2/HPO_sf"/>
</dbReference>
<dbReference type="RefSeq" id="XP_009011506.1">
    <property type="nucleotide sequence ID" value="XM_009013258.1"/>
</dbReference>
<evidence type="ECO:0000256" key="3">
    <source>
        <dbReference type="ARBA" id="ARBA00022692"/>
    </source>
</evidence>